<dbReference type="InterPro" id="IPR002401">
    <property type="entry name" value="Cyt_P450_E_grp-I"/>
</dbReference>
<keyword evidence="5 9" id="KW-0560">Oxidoreductase</keyword>
<dbReference type="SMR" id="B4JMK5"/>
<keyword evidence="7 9" id="KW-0503">Monooxygenase</keyword>
<evidence type="ECO:0000256" key="3">
    <source>
        <dbReference type="ARBA" id="ARBA00022617"/>
    </source>
</evidence>
<evidence type="ECO:0000256" key="8">
    <source>
        <dbReference type="PIRSR" id="PIRSR602401-1"/>
    </source>
</evidence>
<dbReference type="EMBL" id="CH916371">
    <property type="protein sequence ID" value="EDV91948.1"/>
    <property type="molecule type" value="Genomic_DNA"/>
</dbReference>
<dbReference type="InterPro" id="IPR017972">
    <property type="entry name" value="Cyt_P450_CS"/>
</dbReference>
<dbReference type="GO" id="GO:0004497">
    <property type="term" value="F:monooxygenase activity"/>
    <property type="evidence" value="ECO:0007669"/>
    <property type="project" value="UniProtKB-KW"/>
</dbReference>
<sequence>MNTVALLAFAVWAIFLRYLPQILRFVHLIRFSKTLPGPTVSELIANVKRGEVLKWLKELRARHGPVFRIWFGKDLMVFFTTPEDMKQLLSSNALLYKSNSYQQLECWLGKGLLTNGGETWHRRRKLLTPGFHFRILSEFKEPMEENCRILVSKLREKANGEPFNIYPYITLFALDSILETAMGIKKHAQMQSDSEYVQAVQAICRILHQQSFSFWQRFPIIFKFSSAGRARNAALRVLHAETHRVIQMRRKQLQQESQQKVEANNDNDVGAKRRLAFLDMLLLSQMEGGGVELTDLDIREEVDTFMFEGHDTTSSAIAFALYLLSKHADVQQRAYEEAVEREGHEKESMPYLEAVIKETLRLYPAVPFYSRQVRDDLQVGNVTVPKGASVSCLVYMLHRDPDSFPNPERFDPDRFYLNEQNLHPFAFAAFSAGPRNCIGQKFAMLELKCSLSMILRHYQFLPVAGYEPQPLAELIMKSGNGIQVRMQPRP</sequence>
<dbReference type="Gene3D" id="1.10.630.10">
    <property type="entry name" value="Cytochrome P450"/>
    <property type="match status" value="1"/>
</dbReference>
<dbReference type="GO" id="GO:0005506">
    <property type="term" value="F:iron ion binding"/>
    <property type="evidence" value="ECO:0007669"/>
    <property type="project" value="InterPro"/>
</dbReference>
<dbReference type="InterPro" id="IPR050196">
    <property type="entry name" value="Cytochrome_P450_Monoox"/>
</dbReference>
<evidence type="ECO:0000256" key="1">
    <source>
        <dbReference type="ARBA" id="ARBA00001971"/>
    </source>
</evidence>
<dbReference type="OrthoDB" id="1470350at2759"/>
<evidence type="ECO:0000256" key="5">
    <source>
        <dbReference type="ARBA" id="ARBA00023002"/>
    </source>
</evidence>
<keyword evidence="4 8" id="KW-0479">Metal-binding</keyword>
<dbReference type="PROSITE" id="PS00086">
    <property type="entry name" value="CYTOCHROME_P450"/>
    <property type="match status" value="1"/>
</dbReference>
<dbReference type="InterPro" id="IPR001128">
    <property type="entry name" value="Cyt_P450"/>
</dbReference>
<dbReference type="GO" id="GO:0016705">
    <property type="term" value="F:oxidoreductase activity, acting on paired donors, with incorporation or reduction of molecular oxygen"/>
    <property type="evidence" value="ECO:0007669"/>
    <property type="project" value="InterPro"/>
</dbReference>
<protein>
    <submittedName>
        <fullName evidence="10">GH24311</fullName>
    </submittedName>
</protein>
<evidence type="ECO:0000313" key="11">
    <source>
        <dbReference type="Proteomes" id="UP000001070"/>
    </source>
</evidence>
<dbReference type="HOGENOM" id="CLU_001570_5_1_1"/>
<keyword evidence="3 8" id="KW-0349">Heme</keyword>
<evidence type="ECO:0000256" key="4">
    <source>
        <dbReference type="ARBA" id="ARBA00022723"/>
    </source>
</evidence>
<dbReference type="PRINTS" id="PR00385">
    <property type="entry name" value="P450"/>
</dbReference>
<dbReference type="Pfam" id="PF00067">
    <property type="entry name" value="p450"/>
    <property type="match status" value="1"/>
</dbReference>
<keyword evidence="11" id="KW-1185">Reference proteome</keyword>
<dbReference type="AlphaFoldDB" id="B4JMK5"/>
<dbReference type="OMA" id="FFGSRWN"/>
<organism evidence="11">
    <name type="scientific">Drosophila grimshawi</name>
    <name type="common">Hawaiian fruit fly</name>
    <name type="synonym">Idiomyia grimshawi</name>
    <dbReference type="NCBI Taxonomy" id="7222"/>
    <lineage>
        <taxon>Eukaryota</taxon>
        <taxon>Metazoa</taxon>
        <taxon>Ecdysozoa</taxon>
        <taxon>Arthropoda</taxon>
        <taxon>Hexapoda</taxon>
        <taxon>Insecta</taxon>
        <taxon>Pterygota</taxon>
        <taxon>Neoptera</taxon>
        <taxon>Endopterygota</taxon>
        <taxon>Diptera</taxon>
        <taxon>Brachycera</taxon>
        <taxon>Muscomorpha</taxon>
        <taxon>Ephydroidea</taxon>
        <taxon>Drosophilidae</taxon>
        <taxon>Drosophila</taxon>
        <taxon>Hawaiian Drosophila</taxon>
    </lineage>
</organism>
<dbReference type="PhylomeDB" id="B4JMK5"/>
<evidence type="ECO:0000256" key="6">
    <source>
        <dbReference type="ARBA" id="ARBA00023004"/>
    </source>
</evidence>
<dbReference type="PANTHER" id="PTHR24291:SF203">
    <property type="entry name" value="CYTOCHROME P450 4D1-RELATED"/>
    <property type="match status" value="1"/>
</dbReference>
<reference evidence="10 11" key="1">
    <citation type="journal article" date="2007" name="Nature">
        <title>Evolution of genes and genomes on the Drosophila phylogeny.</title>
        <authorList>
            <consortium name="Drosophila 12 Genomes Consortium"/>
            <person name="Clark A.G."/>
            <person name="Eisen M.B."/>
            <person name="Smith D.R."/>
            <person name="Bergman C.M."/>
            <person name="Oliver B."/>
            <person name="Markow T.A."/>
            <person name="Kaufman T.C."/>
            <person name="Kellis M."/>
            <person name="Gelbart W."/>
            <person name="Iyer V.N."/>
            <person name="Pollard D.A."/>
            <person name="Sackton T.B."/>
            <person name="Larracuente A.M."/>
            <person name="Singh N.D."/>
            <person name="Abad J.P."/>
            <person name="Abt D.N."/>
            <person name="Adryan B."/>
            <person name="Aguade M."/>
            <person name="Akashi H."/>
            <person name="Anderson W.W."/>
            <person name="Aquadro C.F."/>
            <person name="Ardell D.H."/>
            <person name="Arguello R."/>
            <person name="Artieri C.G."/>
            <person name="Barbash D.A."/>
            <person name="Barker D."/>
            <person name="Barsanti P."/>
            <person name="Batterham P."/>
            <person name="Batzoglou S."/>
            <person name="Begun D."/>
            <person name="Bhutkar A."/>
            <person name="Blanco E."/>
            <person name="Bosak S.A."/>
            <person name="Bradley R.K."/>
            <person name="Brand A.D."/>
            <person name="Brent M.R."/>
            <person name="Brooks A.N."/>
            <person name="Brown R.H."/>
            <person name="Butlin R.K."/>
            <person name="Caggese C."/>
            <person name="Calvi B.R."/>
            <person name="Bernardo de Carvalho A."/>
            <person name="Caspi A."/>
            <person name="Castrezana S."/>
            <person name="Celniker S.E."/>
            <person name="Chang J.L."/>
            <person name="Chapple C."/>
            <person name="Chatterji S."/>
            <person name="Chinwalla A."/>
            <person name="Civetta A."/>
            <person name="Clifton S.W."/>
            <person name="Comeron J.M."/>
            <person name="Costello J.C."/>
            <person name="Coyne J.A."/>
            <person name="Daub J."/>
            <person name="David R.G."/>
            <person name="Delcher A.L."/>
            <person name="Delehaunty K."/>
            <person name="Do C.B."/>
            <person name="Ebling H."/>
            <person name="Edwards K."/>
            <person name="Eickbush T."/>
            <person name="Evans J.D."/>
            <person name="Filipski A."/>
            <person name="Findeiss S."/>
            <person name="Freyhult E."/>
            <person name="Fulton L."/>
            <person name="Fulton R."/>
            <person name="Garcia A.C."/>
            <person name="Gardiner A."/>
            <person name="Garfield D.A."/>
            <person name="Garvin B.E."/>
            <person name="Gibson G."/>
            <person name="Gilbert D."/>
            <person name="Gnerre S."/>
            <person name="Godfrey J."/>
            <person name="Good R."/>
            <person name="Gotea V."/>
            <person name="Gravely B."/>
            <person name="Greenberg A.J."/>
            <person name="Griffiths-Jones S."/>
            <person name="Gross S."/>
            <person name="Guigo R."/>
            <person name="Gustafson E.A."/>
            <person name="Haerty W."/>
            <person name="Hahn M.W."/>
            <person name="Halligan D.L."/>
            <person name="Halpern A.L."/>
            <person name="Halter G.M."/>
            <person name="Han M.V."/>
            <person name="Heger A."/>
            <person name="Hillier L."/>
            <person name="Hinrichs A.S."/>
            <person name="Holmes I."/>
            <person name="Hoskins R.A."/>
            <person name="Hubisz M.J."/>
            <person name="Hultmark D."/>
            <person name="Huntley M.A."/>
            <person name="Jaffe D.B."/>
            <person name="Jagadeeshan S."/>
            <person name="Jeck W.R."/>
            <person name="Johnson J."/>
            <person name="Jones C.D."/>
            <person name="Jordan W.C."/>
            <person name="Karpen G.H."/>
            <person name="Kataoka E."/>
            <person name="Keightley P.D."/>
            <person name="Kheradpour P."/>
            <person name="Kirkness E.F."/>
            <person name="Koerich L.B."/>
            <person name="Kristiansen K."/>
            <person name="Kudrna D."/>
            <person name="Kulathinal R.J."/>
            <person name="Kumar S."/>
            <person name="Kwok R."/>
            <person name="Lander E."/>
            <person name="Langley C.H."/>
            <person name="Lapoint R."/>
            <person name="Lazzaro B.P."/>
            <person name="Lee S.J."/>
            <person name="Levesque L."/>
            <person name="Li R."/>
            <person name="Lin C.F."/>
            <person name="Lin M.F."/>
            <person name="Lindblad-Toh K."/>
            <person name="Llopart A."/>
            <person name="Long M."/>
            <person name="Low L."/>
            <person name="Lozovsky E."/>
            <person name="Lu J."/>
            <person name="Luo M."/>
            <person name="Machado C.A."/>
            <person name="Makalowski W."/>
            <person name="Marzo M."/>
            <person name="Matsuda M."/>
            <person name="Matzkin L."/>
            <person name="McAllister B."/>
            <person name="McBride C.S."/>
            <person name="McKernan B."/>
            <person name="McKernan K."/>
            <person name="Mendez-Lago M."/>
            <person name="Minx P."/>
            <person name="Mollenhauer M.U."/>
            <person name="Montooth K."/>
            <person name="Mount S.M."/>
            <person name="Mu X."/>
            <person name="Myers E."/>
            <person name="Negre B."/>
            <person name="Newfeld S."/>
            <person name="Nielsen R."/>
            <person name="Noor M.A."/>
            <person name="O'Grady P."/>
            <person name="Pachter L."/>
            <person name="Papaceit M."/>
            <person name="Parisi M.J."/>
            <person name="Parisi M."/>
            <person name="Parts L."/>
            <person name="Pedersen J.S."/>
            <person name="Pesole G."/>
            <person name="Phillippy A.M."/>
            <person name="Ponting C.P."/>
            <person name="Pop M."/>
            <person name="Porcelli D."/>
            <person name="Powell J.R."/>
            <person name="Prohaska S."/>
            <person name="Pruitt K."/>
            <person name="Puig M."/>
            <person name="Quesneville H."/>
            <person name="Ram K.R."/>
            <person name="Rand D."/>
            <person name="Rasmussen M.D."/>
            <person name="Reed L.K."/>
            <person name="Reenan R."/>
            <person name="Reily A."/>
            <person name="Remington K.A."/>
            <person name="Rieger T.T."/>
            <person name="Ritchie M.G."/>
            <person name="Robin C."/>
            <person name="Rogers Y.H."/>
            <person name="Rohde C."/>
            <person name="Rozas J."/>
            <person name="Rubenfield M.J."/>
            <person name="Ruiz A."/>
            <person name="Russo S."/>
            <person name="Salzberg S.L."/>
            <person name="Sanchez-Gracia A."/>
            <person name="Saranga D.J."/>
            <person name="Sato H."/>
            <person name="Schaeffer S.W."/>
            <person name="Schatz M.C."/>
            <person name="Schlenke T."/>
            <person name="Schwartz R."/>
            <person name="Segarra C."/>
            <person name="Singh R.S."/>
            <person name="Sirot L."/>
            <person name="Sirota M."/>
            <person name="Sisneros N.B."/>
            <person name="Smith C.D."/>
            <person name="Smith T.F."/>
            <person name="Spieth J."/>
            <person name="Stage D.E."/>
            <person name="Stark A."/>
            <person name="Stephan W."/>
            <person name="Strausberg R.L."/>
            <person name="Strempel S."/>
            <person name="Sturgill D."/>
            <person name="Sutton G."/>
            <person name="Sutton G.G."/>
            <person name="Tao W."/>
            <person name="Teichmann S."/>
            <person name="Tobari Y.N."/>
            <person name="Tomimura Y."/>
            <person name="Tsolas J.M."/>
            <person name="Valente V.L."/>
            <person name="Venter E."/>
            <person name="Venter J.C."/>
            <person name="Vicario S."/>
            <person name="Vieira F.G."/>
            <person name="Vilella A.J."/>
            <person name="Villasante A."/>
            <person name="Walenz B."/>
            <person name="Wang J."/>
            <person name="Wasserman M."/>
            <person name="Watts T."/>
            <person name="Wilson D."/>
            <person name="Wilson R.K."/>
            <person name="Wing R.A."/>
            <person name="Wolfner M.F."/>
            <person name="Wong A."/>
            <person name="Wong G.K."/>
            <person name="Wu C.I."/>
            <person name="Wu G."/>
            <person name="Yamamoto D."/>
            <person name="Yang H.P."/>
            <person name="Yang S.P."/>
            <person name="Yorke J.A."/>
            <person name="Yoshida K."/>
            <person name="Zdobnov E."/>
            <person name="Zhang P."/>
            <person name="Zhang Y."/>
            <person name="Zimin A.V."/>
            <person name="Baldwin J."/>
            <person name="Abdouelleil A."/>
            <person name="Abdulkadir J."/>
            <person name="Abebe A."/>
            <person name="Abera B."/>
            <person name="Abreu J."/>
            <person name="Acer S.C."/>
            <person name="Aftuck L."/>
            <person name="Alexander A."/>
            <person name="An P."/>
            <person name="Anderson E."/>
            <person name="Anderson S."/>
            <person name="Arachi H."/>
            <person name="Azer M."/>
            <person name="Bachantsang P."/>
            <person name="Barry A."/>
            <person name="Bayul T."/>
            <person name="Berlin A."/>
            <person name="Bessette D."/>
            <person name="Bloom T."/>
            <person name="Blye J."/>
            <person name="Boguslavskiy L."/>
            <person name="Bonnet C."/>
            <person name="Boukhgalter B."/>
            <person name="Bourzgui I."/>
            <person name="Brown A."/>
            <person name="Cahill P."/>
            <person name="Channer S."/>
            <person name="Cheshatsang Y."/>
            <person name="Chuda L."/>
            <person name="Citroen M."/>
            <person name="Collymore A."/>
            <person name="Cooke P."/>
            <person name="Costello M."/>
            <person name="D'Aco K."/>
            <person name="Daza R."/>
            <person name="De Haan G."/>
            <person name="DeGray S."/>
            <person name="DeMaso C."/>
            <person name="Dhargay N."/>
            <person name="Dooley K."/>
            <person name="Dooley E."/>
            <person name="Doricent M."/>
            <person name="Dorje P."/>
            <person name="Dorjee K."/>
            <person name="Dupes A."/>
            <person name="Elong R."/>
            <person name="Falk J."/>
            <person name="Farina A."/>
            <person name="Faro S."/>
            <person name="Ferguson D."/>
            <person name="Fisher S."/>
            <person name="Foley C.D."/>
            <person name="Franke A."/>
            <person name="Friedrich D."/>
            <person name="Gadbois L."/>
            <person name="Gearin G."/>
            <person name="Gearin C.R."/>
            <person name="Giannoukos G."/>
            <person name="Goode T."/>
            <person name="Graham J."/>
            <person name="Grandbois E."/>
            <person name="Grewal S."/>
            <person name="Gyaltsen K."/>
            <person name="Hafez N."/>
            <person name="Hagos B."/>
            <person name="Hall J."/>
            <person name="Henson C."/>
            <person name="Hollinger A."/>
            <person name="Honan T."/>
            <person name="Huard M.D."/>
            <person name="Hughes L."/>
            <person name="Hurhula B."/>
            <person name="Husby M.E."/>
            <person name="Kamat A."/>
            <person name="Kanga B."/>
            <person name="Kashin S."/>
            <person name="Khazanovich D."/>
            <person name="Kisner P."/>
            <person name="Lance K."/>
            <person name="Lara M."/>
            <person name="Lee W."/>
            <person name="Lennon N."/>
            <person name="Letendre F."/>
            <person name="LeVine R."/>
            <person name="Lipovsky A."/>
            <person name="Liu X."/>
            <person name="Liu J."/>
            <person name="Liu S."/>
            <person name="Lokyitsang T."/>
            <person name="Lokyitsang Y."/>
            <person name="Lubonja R."/>
            <person name="Lui A."/>
            <person name="MacDonald P."/>
            <person name="Magnisalis V."/>
            <person name="Maru K."/>
            <person name="Matthews C."/>
            <person name="McCusker W."/>
            <person name="McDonough S."/>
            <person name="Mehta T."/>
            <person name="Meldrim J."/>
            <person name="Meneus L."/>
            <person name="Mihai O."/>
            <person name="Mihalev A."/>
            <person name="Mihova T."/>
            <person name="Mittelman R."/>
            <person name="Mlenga V."/>
            <person name="Montmayeur A."/>
            <person name="Mulrain L."/>
            <person name="Navidi A."/>
            <person name="Naylor J."/>
            <person name="Negash T."/>
            <person name="Nguyen T."/>
            <person name="Nguyen N."/>
            <person name="Nicol R."/>
            <person name="Norbu C."/>
            <person name="Norbu N."/>
            <person name="Novod N."/>
            <person name="O'Neill B."/>
            <person name="Osman S."/>
            <person name="Markiewicz E."/>
            <person name="Oyono O.L."/>
            <person name="Patti C."/>
            <person name="Phunkhang P."/>
            <person name="Pierre F."/>
            <person name="Priest M."/>
            <person name="Raghuraman S."/>
            <person name="Rege F."/>
            <person name="Reyes R."/>
            <person name="Rise C."/>
            <person name="Rogov P."/>
            <person name="Ross K."/>
            <person name="Ryan E."/>
            <person name="Settipalli S."/>
            <person name="Shea T."/>
            <person name="Sherpa N."/>
            <person name="Shi L."/>
            <person name="Shih D."/>
            <person name="Sparrow T."/>
            <person name="Spaulding J."/>
            <person name="Stalker J."/>
            <person name="Stange-Thomann N."/>
            <person name="Stavropoulos S."/>
            <person name="Stone C."/>
            <person name="Strader C."/>
            <person name="Tesfaye S."/>
            <person name="Thomson T."/>
            <person name="Thoulutsang Y."/>
            <person name="Thoulutsang D."/>
            <person name="Topham K."/>
            <person name="Topping I."/>
            <person name="Tsamla T."/>
            <person name="Vassiliev H."/>
            <person name="Vo A."/>
            <person name="Wangchuk T."/>
            <person name="Wangdi T."/>
            <person name="Weiand M."/>
            <person name="Wilkinson J."/>
            <person name="Wilson A."/>
            <person name="Yadav S."/>
            <person name="Young G."/>
            <person name="Yu Q."/>
            <person name="Zembek L."/>
            <person name="Zhong D."/>
            <person name="Zimmer A."/>
            <person name="Zwirko Z."/>
            <person name="Jaffe D.B."/>
            <person name="Alvarez P."/>
            <person name="Brockman W."/>
            <person name="Butler J."/>
            <person name="Chin C."/>
            <person name="Gnerre S."/>
            <person name="Grabherr M."/>
            <person name="Kleber M."/>
            <person name="Mauceli E."/>
            <person name="MacCallum I."/>
        </authorList>
    </citation>
    <scope>NUCLEOTIDE SEQUENCE [LARGE SCALE GENOMIC DNA]</scope>
    <source>
        <strain evidence="11">Tucson 15287-2541.00</strain>
    </source>
</reference>
<dbReference type="STRING" id="7222.B4JMK5"/>
<name>B4JMK5_DROGR</name>
<dbReference type="FunCoup" id="B4JMK5">
    <property type="interactions" value="5"/>
</dbReference>
<dbReference type="KEGG" id="dgr:6565608"/>
<proteinExistence type="inferred from homology"/>
<dbReference type="SUPFAM" id="SSF48264">
    <property type="entry name" value="Cytochrome P450"/>
    <property type="match status" value="1"/>
</dbReference>
<dbReference type="GO" id="GO:0020037">
    <property type="term" value="F:heme binding"/>
    <property type="evidence" value="ECO:0007669"/>
    <property type="project" value="InterPro"/>
</dbReference>
<dbReference type="Proteomes" id="UP000001070">
    <property type="component" value="Unassembled WGS sequence"/>
</dbReference>
<dbReference type="CDD" id="cd20628">
    <property type="entry name" value="CYP4"/>
    <property type="match status" value="1"/>
</dbReference>
<evidence type="ECO:0000313" key="10">
    <source>
        <dbReference type="EMBL" id="EDV91948.1"/>
    </source>
</evidence>
<feature type="binding site" description="axial binding residue" evidence="8">
    <location>
        <position position="437"/>
    </location>
    <ligand>
        <name>heme</name>
        <dbReference type="ChEBI" id="CHEBI:30413"/>
    </ligand>
    <ligandPart>
        <name>Fe</name>
        <dbReference type="ChEBI" id="CHEBI:18248"/>
    </ligandPart>
</feature>
<dbReference type="InterPro" id="IPR036396">
    <property type="entry name" value="Cyt_P450_sf"/>
</dbReference>
<evidence type="ECO:0000256" key="9">
    <source>
        <dbReference type="RuleBase" id="RU000461"/>
    </source>
</evidence>
<accession>B4JMK5</accession>
<comment type="similarity">
    <text evidence="2 9">Belongs to the cytochrome P450 family.</text>
</comment>
<comment type="cofactor">
    <cofactor evidence="1 8">
        <name>heme</name>
        <dbReference type="ChEBI" id="CHEBI:30413"/>
    </cofactor>
</comment>
<dbReference type="PRINTS" id="PR00463">
    <property type="entry name" value="EP450I"/>
</dbReference>
<dbReference type="InParanoid" id="B4JMK5"/>
<dbReference type="eggNOG" id="KOG0157">
    <property type="taxonomic scope" value="Eukaryota"/>
</dbReference>
<evidence type="ECO:0000256" key="7">
    <source>
        <dbReference type="ARBA" id="ARBA00023033"/>
    </source>
</evidence>
<dbReference type="PANTHER" id="PTHR24291">
    <property type="entry name" value="CYTOCHROME P450 FAMILY 4"/>
    <property type="match status" value="1"/>
</dbReference>
<keyword evidence="6 8" id="KW-0408">Iron</keyword>
<gene>
    <name evidence="10" type="primary">Dgri\GH24311</name>
    <name evidence="10" type="ORF">Dgri_GH24311</name>
</gene>
<evidence type="ECO:0000256" key="2">
    <source>
        <dbReference type="ARBA" id="ARBA00010617"/>
    </source>
</evidence>